<accession>A0AAD3DFV9</accession>
<comment type="caution">
    <text evidence="1">The sequence shown here is derived from an EMBL/GenBank/DDBJ whole genome shotgun (WGS) entry which is preliminary data.</text>
</comment>
<gene>
    <name evidence="1" type="ORF">CTEN210_18365</name>
</gene>
<dbReference type="InterPro" id="IPR026906">
    <property type="entry name" value="LRR_5"/>
</dbReference>
<sequence length="283" mass="33228">MRVATVDGLVTLFYDGSKELFDRELNDEWWKEFRDQGRHDDDNDEIDNWEEWNLSVQCKKYFRERLSWQQIIIIEGVTEIPEWTFAICWNINRVIFANTVLRIKGNAFLRCRSLVYVKLSINLEYIGSTAFYGCNLYSIFVPPTCREICAYAFYLNKSLSILNVPQHVELGGWIIQYTLLAKTSHLDVTTDGWYGQELDDDMNTWIKNMNHDETFSLHREFASLQPSKQVVYNIIQQKGLKAFKVKNSAGIAPSQYLYKNPYTELTEKEIIHDYLMKMMGECG</sequence>
<reference evidence="1 2" key="1">
    <citation type="journal article" date="2021" name="Sci. Rep.">
        <title>The genome of the diatom Chaetoceros tenuissimus carries an ancient integrated fragment of an extant virus.</title>
        <authorList>
            <person name="Hongo Y."/>
            <person name="Kimura K."/>
            <person name="Takaki Y."/>
            <person name="Yoshida Y."/>
            <person name="Baba S."/>
            <person name="Kobayashi G."/>
            <person name="Nagasaki K."/>
            <person name="Hano T."/>
            <person name="Tomaru Y."/>
        </authorList>
    </citation>
    <scope>NUCLEOTIDE SEQUENCE [LARGE SCALE GENOMIC DNA]</scope>
    <source>
        <strain evidence="1 2">NIES-3715</strain>
    </source>
</reference>
<dbReference type="EMBL" id="BLLK01000075">
    <property type="protein sequence ID" value="GFH61889.1"/>
    <property type="molecule type" value="Genomic_DNA"/>
</dbReference>
<evidence type="ECO:0000313" key="2">
    <source>
        <dbReference type="Proteomes" id="UP001054902"/>
    </source>
</evidence>
<dbReference type="AlphaFoldDB" id="A0AAD3DFV9"/>
<proteinExistence type="predicted"/>
<protein>
    <recommendedName>
        <fullName evidence="3">Leucine-rich repeat domain-containing protein</fullName>
    </recommendedName>
</protein>
<dbReference type="InterPro" id="IPR032675">
    <property type="entry name" value="LRR_dom_sf"/>
</dbReference>
<evidence type="ECO:0000313" key="1">
    <source>
        <dbReference type="EMBL" id="GFH61889.1"/>
    </source>
</evidence>
<dbReference type="Pfam" id="PF13306">
    <property type="entry name" value="LRR_5"/>
    <property type="match status" value="1"/>
</dbReference>
<name>A0AAD3DFV9_9STRA</name>
<dbReference type="Gene3D" id="3.80.10.10">
    <property type="entry name" value="Ribonuclease Inhibitor"/>
    <property type="match status" value="1"/>
</dbReference>
<dbReference type="Proteomes" id="UP001054902">
    <property type="component" value="Unassembled WGS sequence"/>
</dbReference>
<organism evidence="1 2">
    <name type="scientific">Chaetoceros tenuissimus</name>
    <dbReference type="NCBI Taxonomy" id="426638"/>
    <lineage>
        <taxon>Eukaryota</taxon>
        <taxon>Sar</taxon>
        <taxon>Stramenopiles</taxon>
        <taxon>Ochrophyta</taxon>
        <taxon>Bacillariophyta</taxon>
        <taxon>Coscinodiscophyceae</taxon>
        <taxon>Chaetocerotophycidae</taxon>
        <taxon>Chaetocerotales</taxon>
        <taxon>Chaetocerotaceae</taxon>
        <taxon>Chaetoceros</taxon>
    </lineage>
</organism>
<dbReference type="SUPFAM" id="SSF52058">
    <property type="entry name" value="L domain-like"/>
    <property type="match status" value="1"/>
</dbReference>
<evidence type="ECO:0008006" key="3">
    <source>
        <dbReference type="Google" id="ProtNLM"/>
    </source>
</evidence>
<keyword evidence="2" id="KW-1185">Reference proteome</keyword>